<reference evidence="1" key="1">
    <citation type="journal article" date="2014" name="Int. J. Syst. Evol. Microbiol.">
        <title>Complete genome sequence of Corynebacterium casei LMG S-19264T (=DSM 44701T), isolated from a smear-ripened cheese.</title>
        <authorList>
            <consortium name="US DOE Joint Genome Institute (JGI-PGF)"/>
            <person name="Walter F."/>
            <person name="Albersmeier A."/>
            <person name="Kalinowski J."/>
            <person name="Ruckert C."/>
        </authorList>
    </citation>
    <scope>NUCLEOTIDE SEQUENCE</scope>
    <source>
        <strain evidence="1">CGMCC 4.7312</strain>
    </source>
</reference>
<reference evidence="1" key="2">
    <citation type="submission" date="2020-09" db="EMBL/GenBank/DDBJ databases">
        <authorList>
            <person name="Sun Q."/>
            <person name="Zhou Y."/>
        </authorList>
    </citation>
    <scope>NUCLEOTIDE SEQUENCE</scope>
    <source>
        <strain evidence="1">CGMCC 4.7312</strain>
    </source>
</reference>
<dbReference type="EMBL" id="BMNB01000029">
    <property type="protein sequence ID" value="GGM58049.1"/>
    <property type="molecule type" value="Genomic_DNA"/>
</dbReference>
<organism evidence="1 2">
    <name type="scientific">Micromonospora sonchi</name>
    <dbReference type="NCBI Taxonomy" id="1763543"/>
    <lineage>
        <taxon>Bacteria</taxon>
        <taxon>Bacillati</taxon>
        <taxon>Actinomycetota</taxon>
        <taxon>Actinomycetes</taxon>
        <taxon>Micromonosporales</taxon>
        <taxon>Micromonosporaceae</taxon>
        <taxon>Micromonospora</taxon>
    </lineage>
</organism>
<comment type="caution">
    <text evidence="1">The sequence shown here is derived from an EMBL/GenBank/DDBJ whole genome shotgun (WGS) entry which is preliminary data.</text>
</comment>
<dbReference type="Proteomes" id="UP000608890">
    <property type="component" value="Unassembled WGS sequence"/>
</dbReference>
<dbReference type="AlphaFoldDB" id="A0A917U7J0"/>
<proteinExistence type="predicted"/>
<name>A0A917U7J0_9ACTN</name>
<accession>A0A917U7J0</accession>
<evidence type="ECO:0000313" key="2">
    <source>
        <dbReference type="Proteomes" id="UP000608890"/>
    </source>
</evidence>
<sequence length="221" mass="22743">MTAAAIMRAASAQGLDAQRVRVQTLDRKATERAGIRGVLMRVGQADTAATGAGPADLRMTVDYSSFATAYGADWATRLRLMTLPECALTTPEQQRCAGTPVKSRNNPAARTVSAQLPVAAAGTLVAVAADASGPAGDYSATPLQPSSTWSVGGNTGSFTWSCPMRGSSSGRAATTSKKSLSSGIGAASTVLDPIWLTPRSARSDSFRVSVRRVGTRTGGGY</sequence>
<protein>
    <submittedName>
        <fullName evidence="1">Uncharacterized protein</fullName>
    </submittedName>
</protein>
<evidence type="ECO:0000313" key="1">
    <source>
        <dbReference type="EMBL" id="GGM58049.1"/>
    </source>
</evidence>
<keyword evidence="2" id="KW-1185">Reference proteome</keyword>
<gene>
    <name evidence="1" type="ORF">GCM10011608_48760</name>
</gene>